<dbReference type="EMBL" id="JARJLG010000018">
    <property type="protein sequence ID" value="KAJ7772914.1"/>
    <property type="molecule type" value="Genomic_DNA"/>
</dbReference>
<gene>
    <name evidence="2" type="ORF">DFH07DRAFT_767772</name>
</gene>
<protein>
    <submittedName>
        <fullName evidence="2">Uncharacterized protein</fullName>
    </submittedName>
</protein>
<feature type="region of interest" description="Disordered" evidence="1">
    <location>
        <begin position="1"/>
        <end position="31"/>
    </location>
</feature>
<name>A0AAD7NRT2_9AGAR</name>
<comment type="caution">
    <text evidence="2">The sequence shown here is derived from an EMBL/GenBank/DDBJ whole genome shotgun (WGS) entry which is preliminary data.</text>
</comment>
<sequence>MTQRATSGSPKKTSASPTKSKQPDSPGPRALQKEWNLSLKPWVKDPKFVHPKGTKTVSKTDAKKTFKLNDKEMATLPYESRPSDKYLPMQLYNYNHLMELAKRKCSKLAARPRLASTVSIAALPAWMEHMSNAQPPPLKLSDYSTPPNAVTPDPEKIIWTPSKISGPVTVNDACRLYCTDSSTQITPADIRDLANHSPWIDLATVAKRAVALHGGFYAHKQLYALRLPNPGEADQLLASVNAGMRRRRC</sequence>
<feature type="compositionally biased region" description="Low complexity" evidence="1">
    <location>
        <begin position="1"/>
        <end position="20"/>
    </location>
</feature>
<accession>A0AAD7NRT2</accession>
<evidence type="ECO:0000313" key="3">
    <source>
        <dbReference type="Proteomes" id="UP001215280"/>
    </source>
</evidence>
<evidence type="ECO:0000313" key="2">
    <source>
        <dbReference type="EMBL" id="KAJ7772914.1"/>
    </source>
</evidence>
<reference evidence="2" key="1">
    <citation type="submission" date="2023-03" db="EMBL/GenBank/DDBJ databases">
        <title>Massive genome expansion in bonnet fungi (Mycena s.s.) driven by repeated elements and novel gene families across ecological guilds.</title>
        <authorList>
            <consortium name="Lawrence Berkeley National Laboratory"/>
            <person name="Harder C.B."/>
            <person name="Miyauchi S."/>
            <person name="Viragh M."/>
            <person name="Kuo A."/>
            <person name="Thoen E."/>
            <person name="Andreopoulos B."/>
            <person name="Lu D."/>
            <person name="Skrede I."/>
            <person name="Drula E."/>
            <person name="Henrissat B."/>
            <person name="Morin E."/>
            <person name="Kohler A."/>
            <person name="Barry K."/>
            <person name="LaButti K."/>
            <person name="Morin E."/>
            <person name="Salamov A."/>
            <person name="Lipzen A."/>
            <person name="Mereny Z."/>
            <person name="Hegedus B."/>
            <person name="Baldrian P."/>
            <person name="Stursova M."/>
            <person name="Weitz H."/>
            <person name="Taylor A."/>
            <person name="Grigoriev I.V."/>
            <person name="Nagy L.G."/>
            <person name="Martin F."/>
            <person name="Kauserud H."/>
        </authorList>
    </citation>
    <scope>NUCLEOTIDE SEQUENCE</scope>
    <source>
        <strain evidence="2">CBHHK188m</strain>
    </source>
</reference>
<dbReference type="CDD" id="cd21075">
    <property type="entry name" value="DBD_XPA-like"/>
    <property type="match status" value="1"/>
</dbReference>
<evidence type="ECO:0000256" key="1">
    <source>
        <dbReference type="SAM" id="MobiDB-lite"/>
    </source>
</evidence>
<proteinExistence type="predicted"/>
<keyword evidence="3" id="KW-1185">Reference proteome</keyword>
<dbReference type="Proteomes" id="UP001215280">
    <property type="component" value="Unassembled WGS sequence"/>
</dbReference>
<organism evidence="2 3">
    <name type="scientific">Mycena maculata</name>
    <dbReference type="NCBI Taxonomy" id="230809"/>
    <lineage>
        <taxon>Eukaryota</taxon>
        <taxon>Fungi</taxon>
        <taxon>Dikarya</taxon>
        <taxon>Basidiomycota</taxon>
        <taxon>Agaricomycotina</taxon>
        <taxon>Agaricomycetes</taxon>
        <taxon>Agaricomycetidae</taxon>
        <taxon>Agaricales</taxon>
        <taxon>Marasmiineae</taxon>
        <taxon>Mycenaceae</taxon>
        <taxon>Mycena</taxon>
    </lineage>
</organism>
<dbReference type="AlphaFoldDB" id="A0AAD7NRT2"/>